<proteinExistence type="predicted"/>
<organism evidence="6 7">
    <name type="scientific">Wenyingzhuangia heitensis</name>
    <dbReference type="NCBI Taxonomy" id="1487859"/>
    <lineage>
        <taxon>Bacteria</taxon>
        <taxon>Pseudomonadati</taxon>
        <taxon>Bacteroidota</taxon>
        <taxon>Flavobacteriia</taxon>
        <taxon>Flavobacteriales</taxon>
        <taxon>Flavobacteriaceae</taxon>
        <taxon>Wenyingzhuangia</taxon>
    </lineage>
</organism>
<feature type="transmembrane region" description="Helical" evidence="5">
    <location>
        <begin position="56"/>
        <end position="77"/>
    </location>
</feature>
<evidence type="ECO:0008006" key="8">
    <source>
        <dbReference type="Google" id="ProtNLM"/>
    </source>
</evidence>
<keyword evidence="4 5" id="KW-0472">Membrane</keyword>
<feature type="transmembrane region" description="Helical" evidence="5">
    <location>
        <begin position="83"/>
        <end position="102"/>
    </location>
</feature>
<comment type="caution">
    <text evidence="6">The sequence shown here is derived from an EMBL/GenBank/DDBJ whole genome shotgun (WGS) entry which is preliminary data.</text>
</comment>
<gene>
    <name evidence="6" type="ORF">FHR24_000776</name>
</gene>
<keyword evidence="7" id="KW-1185">Reference proteome</keyword>
<sequence>MYIDTKTERVLAMILHLSGFLNGALPLVVPLLIWVLKKEDSFFIKEHGRAAINFQLSVIILGIGAALFIFFTIGIGAFLVAPLAIVFGLLYVYFIIMATITASNGQLYKYPISWEII</sequence>
<evidence type="ECO:0000256" key="2">
    <source>
        <dbReference type="ARBA" id="ARBA00022692"/>
    </source>
</evidence>
<evidence type="ECO:0000256" key="5">
    <source>
        <dbReference type="SAM" id="Phobius"/>
    </source>
</evidence>
<keyword evidence="2 5" id="KW-0812">Transmembrane</keyword>
<comment type="subcellular location">
    <subcellularLocation>
        <location evidence="1">Membrane</location>
        <topology evidence="1">Multi-pass membrane protein</topology>
    </subcellularLocation>
</comment>
<evidence type="ECO:0000313" key="6">
    <source>
        <dbReference type="EMBL" id="NIJ44337.1"/>
    </source>
</evidence>
<evidence type="ECO:0000256" key="4">
    <source>
        <dbReference type="ARBA" id="ARBA00023136"/>
    </source>
</evidence>
<dbReference type="Pfam" id="PF09685">
    <property type="entry name" value="MamF_MmsF"/>
    <property type="match status" value="1"/>
</dbReference>
<dbReference type="RefSeq" id="WP_167184144.1">
    <property type="nucleotide sequence ID" value="NZ_JAASQL010000001.1"/>
</dbReference>
<evidence type="ECO:0000256" key="1">
    <source>
        <dbReference type="ARBA" id="ARBA00004141"/>
    </source>
</evidence>
<dbReference type="Proteomes" id="UP000745859">
    <property type="component" value="Unassembled WGS sequence"/>
</dbReference>
<name>A0ABX0U6B7_9FLAO</name>
<reference evidence="6 7" key="1">
    <citation type="submission" date="2020-03" db="EMBL/GenBank/DDBJ databases">
        <title>Genomic Encyclopedia of Type Strains, Phase IV (KMG-IV): sequencing the most valuable type-strain genomes for metagenomic binning, comparative biology and taxonomic classification.</title>
        <authorList>
            <person name="Goeker M."/>
        </authorList>
    </citation>
    <scope>NUCLEOTIDE SEQUENCE [LARGE SCALE GENOMIC DNA]</scope>
    <source>
        <strain evidence="6 7">DSM 101599</strain>
    </source>
</reference>
<protein>
    <recommendedName>
        <fullName evidence="8">DUF4870 domain-containing protein</fullName>
    </recommendedName>
</protein>
<accession>A0ABX0U6B7</accession>
<dbReference type="EMBL" id="JAASQL010000001">
    <property type="protein sequence ID" value="NIJ44337.1"/>
    <property type="molecule type" value="Genomic_DNA"/>
</dbReference>
<evidence type="ECO:0000256" key="3">
    <source>
        <dbReference type="ARBA" id="ARBA00022989"/>
    </source>
</evidence>
<dbReference type="InterPro" id="IPR019109">
    <property type="entry name" value="MamF_MmsF"/>
</dbReference>
<feature type="transmembrane region" description="Helical" evidence="5">
    <location>
        <begin position="12"/>
        <end position="36"/>
    </location>
</feature>
<evidence type="ECO:0000313" key="7">
    <source>
        <dbReference type="Proteomes" id="UP000745859"/>
    </source>
</evidence>
<keyword evidence="3 5" id="KW-1133">Transmembrane helix</keyword>